<dbReference type="InterPro" id="IPR011990">
    <property type="entry name" value="TPR-like_helical_dom_sf"/>
</dbReference>
<dbReference type="InterPro" id="IPR059106">
    <property type="entry name" value="WHD_MalT"/>
</dbReference>
<dbReference type="STRING" id="1895771.BGO89_00630"/>
<dbReference type="InterPro" id="IPR036388">
    <property type="entry name" value="WH-like_DNA-bd_sf"/>
</dbReference>
<dbReference type="PROSITE" id="PS00622">
    <property type="entry name" value="HTH_LUXR_1"/>
    <property type="match status" value="1"/>
</dbReference>
<proteinExistence type="predicted"/>
<evidence type="ECO:0000259" key="4">
    <source>
        <dbReference type="PROSITE" id="PS50043"/>
    </source>
</evidence>
<evidence type="ECO:0000313" key="6">
    <source>
        <dbReference type="Proteomes" id="UP000184233"/>
    </source>
</evidence>
<protein>
    <recommendedName>
        <fullName evidence="4">HTH luxR-type domain-containing protein</fullName>
    </recommendedName>
</protein>
<dbReference type="Gene3D" id="1.10.10.10">
    <property type="entry name" value="Winged helix-like DNA-binding domain superfamily/Winged helix DNA-binding domain"/>
    <property type="match status" value="1"/>
</dbReference>
<dbReference type="InterPro" id="IPR027417">
    <property type="entry name" value="P-loop_NTPase"/>
</dbReference>
<dbReference type="PROSITE" id="PS50043">
    <property type="entry name" value="HTH_LUXR_2"/>
    <property type="match status" value="1"/>
</dbReference>
<dbReference type="SUPFAM" id="SSF52540">
    <property type="entry name" value="P-loop containing nucleoside triphosphate hydrolases"/>
    <property type="match status" value="1"/>
</dbReference>
<dbReference type="SUPFAM" id="SSF46894">
    <property type="entry name" value="C-terminal effector domain of the bipartite response regulators"/>
    <property type="match status" value="1"/>
</dbReference>
<organism evidence="5 6">
    <name type="scientific">Candidatus Kapaibacterium thiocyanatum</name>
    <dbReference type="NCBI Taxonomy" id="1895771"/>
    <lineage>
        <taxon>Bacteria</taxon>
        <taxon>Pseudomonadati</taxon>
        <taxon>Candidatus Kapaibacteriota</taxon>
        <taxon>Candidatus Kapaibacteriia</taxon>
        <taxon>Candidatus Kapaibacteriales</taxon>
        <taxon>Candidatus Kapaibacteriaceae</taxon>
        <taxon>Candidatus Kapaibacterium</taxon>
    </lineage>
</organism>
<reference evidence="5 6" key="1">
    <citation type="submission" date="2016-09" db="EMBL/GenBank/DDBJ databases">
        <title>Genome-resolved meta-omics ties microbial dynamics to process performance in biotechnology for thiocyanate degradation.</title>
        <authorList>
            <person name="Kantor R.S."/>
            <person name="Huddy R.J."/>
            <person name="Iyer R."/>
            <person name="Thomas B.C."/>
            <person name="Brown C.T."/>
            <person name="Anantharaman K."/>
            <person name="Tringe S."/>
            <person name="Hettich R.L."/>
            <person name="Harrison S.T."/>
            <person name="Banfield J.F."/>
        </authorList>
    </citation>
    <scope>NUCLEOTIDE SEQUENCE [LARGE SCALE GENOMIC DNA]</scope>
    <source>
        <strain evidence="5">59-99</strain>
    </source>
</reference>
<dbReference type="Proteomes" id="UP000184233">
    <property type="component" value="Unassembled WGS sequence"/>
</dbReference>
<dbReference type="InterPro" id="IPR016032">
    <property type="entry name" value="Sig_transdc_resp-reg_C-effctor"/>
</dbReference>
<dbReference type="Pfam" id="PF25873">
    <property type="entry name" value="WHD_MalT"/>
    <property type="match status" value="1"/>
</dbReference>
<dbReference type="PANTHER" id="PTHR44688">
    <property type="entry name" value="DNA-BINDING TRANSCRIPTIONAL ACTIVATOR DEVR_DOSR"/>
    <property type="match status" value="1"/>
</dbReference>
<keyword evidence="3" id="KW-0804">Transcription</keyword>
<evidence type="ECO:0000256" key="3">
    <source>
        <dbReference type="ARBA" id="ARBA00023163"/>
    </source>
</evidence>
<accession>A0A1M3L6J4</accession>
<sequence length="928" mass="105409">MSQPLLLTKCHRPRPRATTLRRERLFRRLDPATTVPVSLISAPAGFGKSTLVSSWLDDRGLAAAWFSCDAGDTDPHRLLRYLVHAIRTVAADVLADVADRCADTVPPPVDHLITQIANDLAIHGKDVLLVIDDAHLLSDDLITTVIMPLMEQVGEHLRQVLLCRSDPPIPLARERTRGRLIEVRAADLRVQQDEVGELFATSLAVRLTDSQAAMLLEKTEGWVAGLKLAALSLQNRTDTDTDAFLQAFAGTDAFVLDYLLEEVLNSLDARLRGAILRLSVLEQFNAEAAEHVTGLDGEDLITELDRRNLFLIPLDSQRIWYRFHHLFADLLQRRTRHEMAEADTLFSLAAEWFIQHRLPAIGLRTLRNVEDAQLRAGVMRRGWTHFMAENVMDAVLRELAGLPRTMVENDPRLLTAECNALMNHYHFAQVTDIFDMWQAALDMEKDPVAHKFIEARLTFVKGVLRVIRHDYSQDEGYLERSATLLRSMSRADAAEAGMMPEAVDIALHETEVLLSRSFIALGRIDEALDLLHRMKDRHRLHADHAEEVQAIEDIVRVHVLIGDVRAARRIMVEHDELAERYGIRYDPANETEVITLRARLALERCDFDEAVSWCNKAYDVQKRERYLRIVQAFNCYQTEQRIACMRGDYGRAHEILDVLRTASYPGLQDYFTEALLLMETWMAFMNGEDETVDHWLVRCERDYLPEWNKPKHQIFGRIGTIGLYLNVHARRSGRERISGLLAEALDFTKTHQMPRQHAEFLLVRMMIAVHEQRMDEAVDACMDALAICARYDMTSPFFNVFDRKDTVTDLINAGLNRRTPSGDLVAAAERILGTWPEGSGRANDTAARPSLNIQLRLNPDTQRLDLTPREIETLALLVQGNTNQRIADKLYVSLATVKTHLYNLYQKLGVGNRAEAIVRARGLGISDR</sequence>
<comment type="caution">
    <text evidence="5">The sequence shown here is derived from an EMBL/GenBank/DDBJ whole genome shotgun (WGS) entry which is preliminary data.</text>
</comment>
<dbReference type="PRINTS" id="PR00038">
    <property type="entry name" value="HTHLUXR"/>
</dbReference>
<dbReference type="GO" id="GO:0003677">
    <property type="term" value="F:DNA binding"/>
    <property type="evidence" value="ECO:0007669"/>
    <property type="project" value="UniProtKB-KW"/>
</dbReference>
<dbReference type="EMBL" id="MKVH01000002">
    <property type="protein sequence ID" value="OJX61134.1"/>
    <property type="molecule type" value="Genomic_DNA"/>
</dbReference>
<keyword evidence="2" id="KW-0238">DNA-binding</keyword>
<dbReference type="InterPro" id="IPR000792">
    <property type="entry name" value="Tscrpt_reg_LuxR_C"/>
</dbReference>
<dbReference type="SUPFAM" id="SSF48452">
    <property type="entry name" value="TPR-like"/>
    <property type="match status" value="1"/>
</dbReference>
<dbReference type="Gene3D" id="3.40.50.300">
    <property type="entry name" value="P-loop containing nucleotide triphosphate hydrolases"/>
    <property type="match status" value="1"/>
</dbReference>
<dbReference type="SMART" id="SM00421">
    <property type="entry name" value="HTH_LUXR"/>
    <property type="match status" value="1"/>
</dbReference>
<dbReference type="Pfam" id="PF00196">
    <property type="entry name" value="GerE"/>
    <property type="match status" value="1"/>
</dbReference>
<gene>
    <name evidence="5" type="ORF">BGO89_00630</name>
</gene>
<evidence type="ECO:0000256" key="2">
    <source>
        <dbReference type="ARBA" id="ARBA00023125"/>
    </source>
</evidence>
<dbReference type="Gene3D" id="1.25.40.10">
    <property type="entry name" value="Tetratricopeptide repeat domain"/>
    <property type="match status" value="1"/>
</dbReference>
<dbReference type="CDD" id="cd06170">
    <property type="entry name" value="LuxR_C_like"/>
    <property type="match status" value="1"/>
</dbReference>
<dbReference type="GO" id="GO:0006355">
    <property type="term" value="P:regulation of DNA-templated transcription"/>
    <property type="evidence" value="ECO:0007669"/>
    <property type="project" value="InterPro"/>
</dbReference>
<dbReference type="AlphaFoldDB" id="A0A1M3L6J4"/>
<evidence type="ECO:0000313" key="5">
    <source>
        <dbReference type="EMBL" id="OJX61134.1"/>
    </source>
</evidence>
<feature type="domain" description="HTH luxR-type" evidence="4">
    <location>
        <begin position="859"/>
        <end position="924"/>
    </location>
</feature>
<keyword evidence="1" id="KW-0805">Transcription regulation</keyword>
<dbReference type="PANTHER" id="PTHR44688:SF16">
    <property type="entry name" value="DNA-BINDING TRANSCRIPTIONAL ACTIVATOR DEVR_DOSR"/>
    <property type="match status" value="1"/>
</dbReference>
<evidence type="ECO:0000256" key="1">
    <source>
        <dbReference type="ARBA" id="ARBA00023015"/>
    </source>
</evidence>
<name>A0A1M3L6J4_9BACT</name>